<dbReference type="Pfam" id="PF03466">
    <property type="entry name" value="LysR_substrate"/>
    <property type="match status" value="1"/>
</dbReference>
<dbReference type="Proteomes" id="UP000070452">
    <property type="component" value="Unassembled WGS sequence"/>
</dbReference>
<proteinExistence type="inferred from homology"/>
<dbReference type="PATRIC" id="fig|1352.655.peg.443"/>
<evidence type="ECO:0000313" key="9">
    <source>
        <dbReference type="EMBL" id="OTN99083.1"/>
    </source>
</evidence>
<evidence type="ECO:0000313" key="14">
    <source>
        <dbReference type="Proteomes" id="UP000253144"/>
    </source>
</evidence>
<dbReference type="EMBL" id="LEQJ01000001">
    <property type="protein sequence ID" value="RBS35526.1"/>
    <property type="molecule type" value="Genomic_DNA"/>
</dbReference>
<dbReference type="Proteomes" id="UP001141166">
    <property type="component" value="Unassembled WGS sequence"/>
</dbReference>
<dbReference type="Gene3D" id="1.10.10.10">
    <property type="entry name" value="Winged helix-like DNA-binding domain superfamily/Winged helix DNA-binding domain"/>
    <property type="match status" value="1"/>
</dbReference>
<keyword evidence="2" id="KW-0805">Transcription regulation</keyword>
<gene>
    <name evidence="9" type="ORF">A5804_000569</name>
    <name evidence="6" type="ORF">AWT83_07380</name>
    <name evidence="11" type="ORF">CYQ77_02595</name>
    <name evidence="10" type="ORF">EB12_00087</name>
    <name evidence="7" type="ORF">KYX88_00765</name>
    <name evidence="8" type="ORF">M3X98_06025</name>
</gene>
<dbReference type="GeneID" id="66496770"/>
<comment type="similarity">
    <text evidence="1">Belongs to the LysR transcriptional regulatory family.</text>
</comment>
<dbReference type="EMBL" id="JAMWMK010000007">
    <property type="protein sequence ID" value="MDC4247611.1"/>
    <property type="molecule type" value="Genomic_DNA"/>
</dbReference>
<evidence type="ECO:0000313" key="10">
    <source>
        <dbReference type="EMBL" id="RBS35526.1"/>
    </source>
</evidence>
<organism evidence="6 12">
    <name type="scientific">Enterococcus faecium</name>
    <name type="common">Streptococcus faecium</name>
    <dbReference type="NCBI Taxonomy" id="1352"/>
    <lineage>
        <taxon>Bacteria</taxon>
        <taxon>Bacillati</taxon>
        <taxon>Bacillota</taxon>
        <taxon>Bacilli</taxon>
        <taxon>Lactobacillales</taxon>
        <taxon>Enterococcaceae</taxon>
        <taxon>Enterococcus</taxon>
    </lineage>
</organism>
<dbReference type="EMBL" id="PJVH01000005">
    <property type="protein sequence ID" value="RXU91001.1"/>
    <property type="molecule type" value="Genomic_DNA"/>
</dbReference>
<dbReference type="PRINTS" id="PR00039">
    <property type="entry name" value="HTHLYSR"/>
</dbReference>
<evidence type="ECO:0000313" key="6">
    <source>
        <dbReference type="EMBL" id="KWX18298.1"/>
    </source>
</evidence>
<dbReference type="SUPFAM" id="SSF53850">
    <property type="entry name" value="Periplasmic binding protein-like II"/>
    <property type="match status" value="1"/>
</dbReference>
<dbReference type="SUPFAM" id="SSF46785">
    <property type="entry name" value="Winged helix' DNA-binding domain"/>
    <property type="match status" value="1"/>
</dbReference>
<name>A0A132P7H9_ENTFC</name>
<dbReference type="Gene3D" id="3.40.190.290">
    <property type="match status" value="1"/>
</dbReference>
<evidence type="ECO:0000259" key="5">
    <source>
        <dbReference type="PROSITE" id="PS50931"/>
    </source>
</evidence>
<dbReference type="InterPro" id="IPR036390">
    <property type="entry name" value="WH_DNA-bd_sf"/>
</dbReference>
<evidence type="ECO:0000256" key="2">
    <source>
        <dbReference type="ARBA" id="ARBA00023015"/>
    </source>
</evidence>
<evidence type="ECO:0000313" key="11">
    <source>
        <dbReference type="EMBL" id="RXU91001.1"/>
    </source>
</evidence>
<dbReference type="PANTHER" id="PTHR30126">
    <property type="entry name" value="HTH-TYPE TRANSCRIPTIONAL REGULATOR"/>
    <property type="match status" value="1"/>
</dbReference>
<dbReference type="FunFam" id="1.10.10.10:FF:000001">
    <property type="entry name" value="LysR family transcriptional regulator"/>
    <property type="match status" value="1"/>
</dbReference>
<evidence type="ECO:0000256" key="4">
    <source>
        <dbReference type="ARBA" id="ARBA00023163"/>
    </source>
</evidence>
<comment type="caution">
    <text evidence="6">The sequence shown here is derived from an EMBL/GenBank/DDBJ whole genome shotgun (WGS) entry which is preliminary data.</text>
</comment>
<keyword evidence="4" id="KW-0804">Transcription</keyword>
<evidence type="ECO:0000256" key="1">
    <source>
        <dbReference type="ARBA" id="ARBA00009437"/>
    </source>
</evidence>
<dbReference type="GO" id="GO:0000976">
    <property type="term" value="F:transcription cis-regulatory region binding"/>
    <property type="evidence" value="ECO:0007669"/>
    <property type="project" value="TreeGrafter"/>
</dbReference>
<reference evidence="6 12" key="2">
    <citation type="submission" date="2016-01" db="EMBL/GenBank/DDBJ databases">
        <title>Molecular Mechanisms for transfer of large genomic segments between Enterococcus faecium strains.</title>
        <authorList>
            <person name="Garcia-Solache M.A."/>
            <person name="Lebreton F."/>
            <person name="Mclaughlin R.E."/>
            <person name="Whiteaker J.D."/>
            <person name="Gilmore M.S."/>
            <person name="Rice L.B."/>
        </authorList>
    </citation>
    <scope>NUCLEOTIDE SEQUENCE [LARGE SCALE GENOMIC DNA]</scope>
    <source>
        <strain evidence="6 12">D344RRF x C68</strain>
    </source>
</reference>
<dbReference type="EMBL" id="LRHK01000001">
    <property type="protein sequence ID" value="KWX18298.1"/>
    <property type="molecule type" value="Genomic_DNA"/>
</dbReference>
<evidence type="ECO:0000313" key="12">
    <source>
        <dbReference type="Proteomes" id="UP000070452"/>
    </source>
</evidence>
<reference evidence="7" key="5">
    <citation type="journal article" date="2022" name="J. Anim. Sci.">
        <title>Whole genome sequence analyses-based assessment of virulence potential and antimicrobial susceptibilities and resistance of Enterococcus faecium strains isolated from commercial swine and cattle probiotic products.</title>
        <authorList>
            <person name="Shridhar P.B."/>
            <person name="Amachawadi R.G."/>
            <person name="Tokach M."/>
            <person name="Patel I."/>
            <person name="Gangiredla J."/>
            <person name="Mammel M."/>
            <person name="Nagaraja T.G."/>
        </authorList>
    </citation>
    <scope>NUCLEOTIDE SEQUENCE</scope>
    <source>
        <strain evidence="7">EF215</strain>
    </source>
</reference>
<dbReference type="InterPro" id="IPR036388">
    <property type="entry name" value="WH-like_DNA-bd_sf"/>
</dbReference>
<dbReference type="Proteomes" id="UP001139644">
    <property type="component" value="Unassembled WGS sequence"/>
</dbReference>
<reference evidence="8" key="6">
    <citation type="submission" date="2022-05" db="EMBL/GenBank/DDBJ databases">
        <title>Draft genome sequences of Clostridium perfringens strains isolated from Peru.</title>
        <authorList>
            <person name="Hurtado R."/>
            <person name="Lima L."/>
            <person name="Sousa T."/>
            <person name="Jaiswal A.K."/>
            <person name="Tiwari S."/>
            <person name="Maturrano L."/>
            <person name="Brenig B."/>
            <person name="Azevedo V."/>
        </authorList>
    </citation>
    <scope>NUCLEOTIDE SEQUENCE</scope>
    <source>
        <strain evidence="8">CP4</strain>
    </source>
</reference>
<dbReference type="Proteomes" id="UP000194737">
    <property type="component" value="Unassembled WGS sequence"/>
</dbReference>
<evidence type="ECO:0000313" key="13">
    <source>
        <dbReference type="Proteomes" id="UP000194737"/>
    </source>
</evidence>
<keyword evidence="3" id="KW-0238">DNA-binding</keyword>
<reference evidence="11 15" key="4">
    <citation type="submission" date="2017-12" db="EMBL/GenBank/DDBJ databases">
        <title>A pool of 800 enterococci isolated from chicken carcass rinse samples from New Zealand.</title>
        <authorList>
            <person name="Zhang J."/>
            <person name="Rogers L."/>
            <person name="Midwinter A."/>
            <person name="French N."/>
        </authorList>
    </citation>
    <scope>NUCLEOTIDE SEQUENCE [LARGE SCALE GENOMIC DNA]</scope>
    <source>
        <strain evidence="11 15">EN697</strain>
    </source>
</reference>
<dbReference type="EMBL" id="JAIFOC010000004">
    <property type="protein sequence ID" value="MBX4221393.1"/>
    <property type="molecule type" value="Genomic_DNA"/>
</dbReference>
<dbReference type="PROSITE" id="PS50931">
    <property type="entry name" value="HTH_LYSR"/>
    <property type="match status" value="1"/>
</dbReference>
<accession>A0A132P7H9</accession>
<reference evidence="9 13" key="3">
    <citation type="submission" date="2017-05" db="EMBL/GenBank/DDBJ databases">
        <title>The Genome Sequence of Enterococcus faecium 6F2_DIV0138.</title>
        <authorList>
            <consortium name="The Broad Institute Genomics Platform"/>
            <consortium name="The Broad Institute Genomic Center for Infectious Diseases"/>
            <person name="Earl A."/>
            <person name="Manson A."/>
            <person name="Schwartman J."/>
            <person name="Gilmore M."/>
            <person name="Abouelleil A."/>
            <person name="Cao P."/>
            <person name="Chapman S."/>
            <person name="Cusick C."/>
            <person name="Shea T."/>
            <person name="Young S."/>
            <person name="Neafsey D."/>
            <person name="Nusbaum C."/>
            <person name="Birren B."/>
        </authorList>
    </citation>
    <scope>NUCLEOTIDE SEQUENCE [LARGE SCALE GENOMIC DNA]</scope>
    <source>
        <strain evidence="9 13">6F2_DIV0138</strain>
    </source>
</reference>
<sequence>MFKLLTTFRAVYETRNFSRAAEVLFLSQPAVSNQIKQLERELNIDLFQRNGRKEMLPTKQADLLYERTLVLLEEWEETQQKLLNEQNEEEVCRIVASHTFAVYLLPQLMKHLIKRFPKVHFEIEIANSHESLEQVAKHESDFGFIEKPLETSGVQRYSLMEDQLVIAGDPKSKLWLVREANSGVFHYTQRYFEEMNIQDKKMIVKSNDVIVALLKEGIGRSILSKRSVPENVPMTPLNFHRYFYFIQRTNLVSDQLLEIAEEILRYNESTETSHSEENLSW</sequence>
<dbReference type="InterPro" id="IPR005119">
    <property type="entry name" value="LysR_subst-bd"/>
</dbReference>
<dbReference type="RefSeq" id="WP_002291186.1">
    <property type="nucleotide sequence ID" value="NZ_AP019394.1"/>
</dbReference>
<dbReference type="GO" id="GO:0003700">
    <property type="term" value="F:DNA-binding transcription factor activity"/>
    <property type="evidence" value="ECO:0007669"/>
    <property type="project" value="InterPro"/>
</dbReference>
<dbReference type="InterPro" id="IPR000847">
    <property type="entry name" value="LysR_HTH_N"/>
</dbReference>
<protein>
    <submittedName>
        <fullName evidence="6">LysR family transcriptional regulator</fullName>
    </submittedName>
</protein>
<reference evidence="10 14" key="1">
    <citation type="submission" date="2015-06" db="EMBL/GenBank/DDBJ databases">
        <title>The Genome Sequence of Enterococcus faecium 131EA1.</title>
        <authorList>
            <consortium name="The Broad Institute Genomics Platform"/>
            <consortium name="The Broad Institute Genome Sequencing Center for Infectious Disease"/>
            <person name="Earl A.M."/>
            <person name="Van Tyne D."/>
            <person name="Lebreton F."/>
            <person name="Saavedra J.T."/>
            <person name="Gilmore M.S."/>
            <person name="Manson Mcguire A."/>
            <person name="Clock S."/>
            <person name="Crupain M."/>
            <person name="Rangan U."/>
            <person name="Young S."/>
            <person name="Abouelleil A."/>
            <person name="Cao P."/>
            <person name="Chapman S.B."/>
            <person name="Griggs A."/>
            <person name="Priest M."/>
            <person name="Shea T."/>
            <person name="Wortman J."/>
            <person name="Nusbaum C."/>
            <person name="Birren B."/>
        </authorList>
    </citation>
    <scope>NUCLEOTIDE SEQUENCE [LARGE SCALE GENOMIC DNA]</scope>
    <source>
        <strain evidence="10 14">131EA1</strain>
    </source>
</reference>
<feature type="domain" description="HTH lysR-type" evidence="5">
    <location>
        <begin position="1"/>
        <end position="58"/>
    </location>
</feature>
<evidence type="ECO:0000313" key="7">
    <source>
        <dbReference type="EMBL" id="MBX4221393.1"/>
    </source>
</evidence>
<dbReference type="Proteomes" id="UP000289562">
    <property type="component" value="Unassembled WGS sequence"/>
</dbReference>
<dbReference type="Pfam" id="PF00126">
    <property type="entry name" value="HTH_1"/>
    <property type="match status" value="1"/>
</dbReference>
<dbReference type="PANTHER" id="PTHR30126:SF64">
    <property type="entry name" value="HTH-TYPE TRANSCRIPTIONAL REGULATOR CITR"/>
    <property type="match status" value="1"/>
</dbReference>
<evidence type="ECO:0000313" key="8">
    <source>
        <dbReference type="EMBL" id="MDC4247611.1"/>
    </source>
</evidence>
<evidence type="ECO:0000313" key="15">
    <source>
        <dbReference type="Proteomes" id="UP000289562"/>
    </source>
</evidence>
<evidence type="ECO:0000256" key="3">
    <source>
        <dbReference type="ARBA" id="ARBA00023125"/>
    </source>
</evidence>
<dbReference type="AlphaFoldDB" id="A0A132P7H9"/>
<dbReference type="Proteomes" id="UP000253144">
    <property type="component" value="Unassembled WGS sequence"/>
</dbReference>
<dbReference type="EMBL" id="NGLB01000001">
    <property type="protein sequence ID" value="OTN99083.1"/>
    <property type="molecule type" value="Genomic_DNA"/>
</dbReference>